<keyword evidence="8" id="KW-1185">Reference proteome</keyword>
<proteinExistence type="predicted"/>
<evidence type="ECO:0000256" key="6">
    <source>
        <dbReference type="SAM" id="MobiDB-lite"/>
    </source>
</evidence>
<dbReference type="eggNOG" id="ENOG502S9DW">
    <property type="taxonomic scope" value="Eukaryota"/>
</dbReference>
<dbReference type="GO" id="GO:0044773">
    <property type="term" value="P:mitotic DNA damage checkpoint signaling"/>
    <property type="evidence" value="ECO:0007669"/>
    <property type="project" value="TreeGrafter"/>
</dbReference>
<dbReference type="InterPro" id="IPR040050">
    <property type="entry name" value="ZNF830-like"/>
</dbReference>
<feature type="compositionally biased region" description="Low complexity" evidence="6">
    <location>
        <begin position="177"/>
        <end position="193"/>
    </location>
</feature>
<dbReference type="AlphaFoldDB" id="R8BLY6"/>
<evidence type="ECO:0000313" key="7">
    <source>
        <dbReference type="EMBL" id="EOO00378.1"/>
    </source>
</evidence>
<feature type="compositionally biased region" description="Polar residues" evidence="6">
    <location>
        <begin position="115"/>
        <end position="124"/>
    </location>
</feature>
<feature type="region of interest" description="Disordered" evidence="6">
    <location>
        <begin position="274"/>
        <end position="312"/>
    </location>
</feature>
<dbReference type="EMBL" id="KB933097">
    <property type="protein sequence ID" value="EOO00378.1"/>
    <property type="molecule type" value="Genomic_DNA"/>
</dbReference>
<keyword evidence="5" id="KW-0539">Nucleus</keyword>
<dbReference type="OrthoDB" id="77607at2759"/>
<evidence type="ECO:0000256" key="4">
    <source>
        <dbReference type="ARBA" id="ARBA00022833"/>
    </source>
</evidence>
<evidence type="ECO:0000256" key="2">
    <source>
        <dbReference type="ARBA" id="ARBA00022723"/>
    </source>
</evidence>
<feature type="region of interest" description="Disordered" evidence="6">
    <location>
        <begin position="50"/>
        <end position="72"/>
    </location>
</feature>
<evidence type="ECO:0000256" key="5">
    <source>
        <dbReference type="ARBA" id="ARBA00023242"/>
    </source>
</evidence>
<dbReference type="Proteomes" id="UP000014074">
    <property type="component" value="Unassembled WGS sequence"/>
</dbReference>
<dbReference type="RefSeq" id="XP_007914891.1">
    <property type="nucleotide sequence ID" value="XM_007916700.1"/>
</dbReference>
<dbReference type="HOGENOM" id="CLU_041821_0_0_1"/>
<evidence type="ECO:0000256" key="3">
    <source>
        <dbReference type="ARBA" id="ARBA00022771"/>
    </source>
</evidence>
<evidence type="ECO:0000313" key="8">
    <source>
        <dbReference type="Proteomes" id="UP000014074"/>
    </source>
</evidence>
<protein>
    <submittedName>
        <fullName evidence="7">Putative zinc finger protein 830-like protein</fullName>
    </submittedName>
</protein>
<keyword evidence="3" id="KW-0863">Zinc-finger</keyword>
<keyword evidence="4" id="KW-0862">Zinc</keyword>
<feature type="compositionally biased region" description="Acidic residues" evidence="6">
    <location>
        <begin position="361"/>
        <end position="379"/>
    </location>
</feature>
<dbReference type="GO" id="GO:0033314">
    <property type="term" value="P:mitotic DNA replication checkpoint signaling"/>
    <property type="evidence" value="ECO:0007669"/>
    <property type="project" value="TreeGrafter"/>
</dbReference>
<name>R8BLY6_PHAM7</name>
<dbReference type="GO" id="GO:0008270">
    <property type="term" value="F:zinc ion binding"/>
    <property type="evidence" value="ECO:0007669"/>
    <property type="project" value="UniProtKB-KW"/>
</dbReference>
<reference evidence="8" key="1">
    <citation type="journal article" date="2013" name="Genome Announc.">
        <title>Draft genome sequence of the ascomycete Phaeoacremonium aleophilum strain UCR-PA7, a causal agent of the esca disease complex in grapevines.</title>
        <authorList>
            <person name="Blanco-Ulate B."/>
            <person name="Rolshausen P."/>
            <person name="Cantu D."/>
        </authorList>
    </citation>
    <scope>NUCLEOTIDE SEQUENCE [LARGE SCALE GENOMIC DNA]</scope>
    <source>
        <strain evidence="8">UCR-PA7</strain>
    </source>
</reference>
<evidence type="ECO:0000256" key="1">
    <source>
        <dbReference type="ARBA" id="ARBA00004123"/>
    </source>
</evidence>
<organism evidence="7 8">
    <name type="scientific">Phaeoacremonium minimum (strain UCR-PA7)</name>
    <name type="common">Esca disease fungus</name>
    <name type="synonym">Togninia minima</name>
    <dbReference type="NCBI Taxonomy" id="1286976"/>
    <lineage>
        <taxon>Eukaryota</taxon>
        <taxon>Fungi</taxon>
        <taxon>Dikarya</taxon>
        <taxon>Ascomycota</taxon>
        <taxon>Pezizomycotina</taxon>
        <taxon>Sordariomycetes</taxon>
        <taxon>Sordariomycetidae</taxon>
        <taxon>Togniniales</taxon>
        <taxon>Togniniaceae</taxon>
        <taxon>Phaeoacremonium</taxon>
    </lineage>
</organism>
<feature type="compositionally biased region" description="Polar residues" evidence="6">
    <location>
        <begin position="332"/>
        <end position="345"/>
    </location>
</feature>
<keyword evidence="2" id="KW-0479">Metal-binding</keyword>
<dbReference type="GO" id="GO:0033260">
    <property type="term" value="P:nuclear DNA replication"/>
    <property type="evidence" value="ECO:0007669"/>
    <property type="project" value="TreeGrafter"/>
</dbReference>
<sequence>MADARSLLRQQRAARRIEHPHAAYSDAGKLLCTTCHEHVKADSLWDAHIRSPGHRQRVQASKTSGAKPTETLTDEQLLAQALGQKRKHPVDEDGDDEMLDDGQEEAIRKKRSRQDIASTASTGHPSPEGNGARIDSDAESGKTLAAQSSKLTPPGLTRRVSGTPVHGVEMQIPSRPATPNAPSGAATSATSTPKVTPVGRSPLIPQDHHNQSTSITAGESTRPPTRLATTAGADEDDDWAAFEAEVVNTAPAGATASAYSADAVISAAPMTADEIAQRSQEEERAKRRAAADIEIEDEKEEASRALETEFEEMEELEARVKRLKEKREALRSQGSGSITAVSTASAPAKQIEGKENGAGALEDEDDDEEEEEDDEDDDWNSFRFRA</sequence>
<gene>
    <name evidence="7" type="ORF">UCRPA7_4134</name>
</gene>
<dbReference type="GeneID" id="19324554"/>
<comment type="subcellular location">
    <subcellularLocation>
        <location evidence="1">Nucleus</location>
    </subcellularLocation>
</comment>
<dbReference type="GO" id="GO:0003676">
    <property type="term" value="F:nucleic acid binding"/>
    <property type="evidence" value="ECO:0007669"/>
    <property type="project" value="InterPro"/>
</dbReference>
<feature type="region of interest" description="Disordered" evidence="6">
    <location>
        <begin position="106"/>
        <end position="235"/>
    </location>
</feature>
<accession>R8BLY6</accession>
<feature type="region of interest" description="Disordered" evidence="6">
    <location>
        <begin position="326"/>
        <end position="386"/>
    </location>
</feature>
<feature type="compositionally biased region" description="Polar residues" evidence="6">
    <location>
        <begin position="211"/>
        <end position="223"/>
    </location>
</feature>
<feature type="compositionally biased region" description="Basic and acidic residues" evidence="6">
    <location>
        <begin position="275"/>
        <end position="291"/>
    </location>
</feature>
<dbReference type="GO" id="GO:0005681">
    <property type="term" value="C:spliceosomal complex"/>
    <property type="evidence" value="ECO:0007669"/>
    <property type="project" value="InterPro"/>
</dbReference>
<dbReference type="KEGG" id="tmn:UCRPA7_4134"/>
<dbReference type="PANTHER" id="PTHR13278">
    <property type="entry name" value="ZINC FINGER PROTEIN 830"/>
    <property type="match status" value="1"/>
</dbReference>
<dbReference type="PANTHER" id="PTHR13278:SF0">
    <property type="entry name" value="ZINC FINGER PROTEIN 830"/>
    <property type="match status" value="1"/>
</dbReference>